<organism evidence="1">
    <name type="scientific">Leptotrichia rugosa</name>
    <dbReference type="NCBI Taxonomy" id="3239302"/>
    <lineage>
        <taxon>Bacteria</taxon>
        <taxon>Fusobacteriati</taxon>
        <taxon>Fusobacteriota</taxon>
        <taxon>Fusobacteriia</taxon>
        <taxon>Fusobacteriales</taxon>
        <taxon>Leptotrichiaceae</taxon>
        <taxon>Leptotrichia</taxon>
    </lineage>
</organism>
<accession>A0AB39VJ06</accession>
<reference evidence="1" key="1">
    <citation type="submission" date="2024-07" db="EMBL/GenBank/DDBJ databases">
        <authorList>
            <person name="Li X.-J."/>
            <person name="Wang X."/>
        </authorList>
    </citation>
    <scope>NUCLEOTIDE SEQUENCE</scope>
    <source>
        <strain evidence="1">HSP-334</strain>
    </source>
</reference>
<name>A0AB39VJ06_9FUSO</name>
<evidence type="ECO:0000313" key="1">
    <source>
        <dbReference type="EMBL" id="XDU67269.1"/>
    </source>
</evidence>
<dbReference type="EMBL" id="CP165644">
    <property type="protein sequence ID" value="XDU67269.1"/>
    <property type="molecule type" value="Genomic_DNA"/>
</dbReference>
<protein>
    <recommendedName>
        <fullName evidence="2">Mu-like prophage protein Com</fullName>
    </recommendedName>
</protein>
<dbReference type="KEGG" id="lrug:AB8B22_02330"/>
<dbReference type="AlphaFoldDB" id="A0AB39VJ06"/>
<proteinExistence type="predicted"/>
<dbReference type="RefSeq" id="WP_369711504.1">
    <property type="nucleotide sequence ID" value="NZ_CP165644.1"/>
</dbReference>
<sequence length="51" mass="6015">MKLEPMVRVRCENCGAVLFEIRKSQYKYAFMARCDKCRKLNKGILSDKKSK</sequence>
<gene>
    <name evidence="1" type="ORF">AB8B22_02330</name>
</gene>
<evidence type="ECO:0008006" key="2">
    <source>
        <dbReference type="Google" id="ProtNLM"/>
    </source>
</evidence>